<dbReference type="InterPro" id="IPR046470">
    <property type="entry name" value="SAM_HAT_C"/>
</dbReference>
<comment type="caution">
    <text evidence="5">The sequence shown here is derived from an EMBL/GenBank/DDBJ whole genome shotgun (WGS) entry which is preliminary data.</text>
</comment>
<evidence type="ECO:0000256" key="1">
    <source>
        <dbReference type="ARBA" id="ARBA00022691"/>
    </source>
</evidence>
<dbReference type="SUPFAM" id="SSF102522">
    <property type="entry name" value="Bacterial fluorinating enzyme, N-terminal domain"/>
    <property type="match status" value="1"/>
</dbReference>
<evidence type="ECO:0000259" key="3">
    <source>
        <dbReference type="Pfam" id="PF01887"/>
    </source>
</evidence>
<sequence>MSKALVFQTDFGLVDGAVCAMYGVANSVDPTLRIFDLTHDIPQYNIWEASYRLRQTIDYWPEGTVFVSVVDPGVGSARRSVIARTRRNQYIITPDNGTLTHIKKIEGIESVRYFDEKKNKLPSAGESFTFFGRDIYAFTGAKLASGIIDYDHFGEEVPVSSIVELPIVPAYREGNQLNGTIDILDVRFGNLWTNIDHLLFRELQVGRGDRLAVNIKNDTRTVYENTMTFARSFAEVAIGEPLIYINSLENIGIAINQGSFAKAYSIGTGTNWHISFRKA</sequence>
<accession>A0ABW1WB42</accession>
<gene>
    <name evidence="5" type="ORF">ACFP7A_03950</name>
</gene>
<name>A0ABW1WB42_9BACL</name>
<dbReference type="PIRSF" id="PIRSF006779">
    <property type="entry name" value="UCP006779"/>
    <property type="match status" value="1"/>
</dbReference>
<dbReference type="Proteomes" id="UP001596267">
    <property type="component" value="Unassembled WGS sequence"/>
</dbReference>
<dbReference type="InterPro" id="IPR023228">
    <property type="entry name" value="SAM_OH_AdoTrfase_N_sf"/>
</dbReference>
<keyword evidence="1" id="KW-0949">S-adenosyl-L-methionine</keyword>
<protein>
    <submittedName>
        <fullName evidence="5">S-adenosyl-l-methionine hydroxide adenosyltransferase family protein</fullName>
    </submittedName>
</protein>
<evidence type="ECO:0000313" key="6">
    <source>
        <dbReference type="Proteomes" id="UP001596267"/>
    </source>
</evidence>
<dbReference type="InterPro" id="IPR046469">
    <property type="entry name" value="SAM_HAT_N"/>
</dbReference>
<keyword evidence="6" id="KW-1185">Reference proteome</keyword>
<dbReference type="EMBL" id="JBHSTQ010000003">
    <property type="protein sequence ID" value="MFC6385747.1"/>
    <property type="molecule type" value="Genomic_DNA"/>
</dbReference>
<dbReference type="Pfam" id="PF01887">
    <property type="entry name" value="SAM_HAT_N"/>
    <property type="match status" value="1"/>
</dbReference>
<dbReference type="RefSeq" id="WP_253052836.1">
    <property type="nucleotide sequence ID" value="NZ_JAMXWN010000002.1"/>
</dbReference>
<dbReference type="PANTHER" id="PTHR35092:SF1">
    <property type="entry name" value="CHLORINASE MJ1651"/>
    <property type="match status" value="1"/>
</dbReference>
<proteinExistence type="inferred from homology"/>
<evidence type="ECO:0000259" key="4">
    <source>
        <dbReference type="Pfam" id="PF20257"/>
    </source>
</evidence>
<dbReference type="Pfam" id="PF20257">
    <property type="entry name" value="SAM_HAT_C"/>
    <property type="match status" value="1"/>
</dbReference>
<feature type="domain" description="S-adenosyl-l-methionine hydroxide adenosyltransferase C-terminal" evidence="4">
    <location>
        <begin position="179"/>
        <end position="272"/>
    </location>
</feature>
<evidence type="ECO:0000313" key="5">
    <source>
        <dbReference type="EMBL" id="MFC6385747.1"/>
    </source>
</evidence>
<feature type="domain" description="S-adenosyl-l-methionine hydroxide adenosyltransferase N-terminal" evidence="3">
    <location>
        <begin position="6"/>
        <end position="147"/>
    </location>
</feature>
<dbReference type="InterPro" id="IPR002747">
    <property type="entry name" value="SAM_OH_AdoTrfase"/>
</dbReference>
<reference evidence="6" key="1">
    <citation type="journal article" date="2019" name="Int. J. Syst. Evol. Microbiol.">
        <title>The Global Catalogue of Microorganisms (GCM) 10K type strain sequencing project: providing services to taxonomists for standard genome sequencing and annotation.</title>
        <authorList>
            <consortium name="The Broad Institute Genomics Platform"/>
            <consortium name="The Broad Institute Genome Sequencing Center for Infectious Disease"/>
            <person name="Wu L."/>
            <person name="Ma J."/>
        </authorList>
    </citation>
    <scope>NUCLEOTIDE SEQUENCE [LARGE SCALE GENOMIC DNA]</scope>
    <source>
        <strain evidence="6">CCUG 42001</strain>
    </source>
</reference>
<comment type="similarity">
    <text evidence="2">Belongs to the SAM hydrolase / SAM-dependent halogenase family.</text>
</comment>
<dbReference type="InterPro" id="IPR023227">
    <property type="entry name" value="SAM_OH_AdoTrfase_C_sf"/>
</dbReference>
<dbReference type="Gene3D" id="2.40.30.90">
    <property type="entry name" value="Bacterial fluorinating enzyme like"/>
    <property type="match status" value="1"/>
</dbReference>
<dbReference type="Gene3D" id="3.40.50.10790">
    <property type="entry name" value="S-adenosyl-l-methionine hydroxide adenosyltransferase, N-terminal"/>
    <property type="match status" value="1"/>
</dbReference>
<dbReference type="PANTHER" id="PTHR35092">
    <property type="entry name" value="CHLORINASE MJ1651"/>
    <property type="match status" value="1"/>
</dbReference>
<dbReference type="SUPFAM" id="SSF101852">
    <property type="entry name" value="Bacterial fluorinating enzyme, C-terminal domain"/>
    <property type="match status" value="1"/>
</dbReference>
<evidence type="ECO:0000256" key="2">
    <source>
        <dbReference type="ARBA" id="ARBA00024035"/>
    </source>
</evidence>
<organism evidence="5 6">
    <name type="scientific">Sporolactobacillus kofuensis</name>
    <dbReference type="NCBI Taxonomy" id="269672"/>
    <lineage>
        <taxon>Bacteria</taxon>
        <taxon>Bacillati</taxon>
        <taxon>Bacillota</taxon>
        <taxon>Bacilli</taxon>
        <taxon>Bacillales</taxon>
        <taxon>Sporolactobacillaceae</taxon>
        <taxon>Sporolactobacillus</taxon>
    </lineage>
</organism>